<keyword evidence="3" id="KW-1185">Reference proteome</keyword>
<dbReference type="AlphaFoldDB" id="M7BCI5"/>
<dbReference type="EMBL" id="KB530910">
    <property type="protein sequence ID" value="EMP34874.1"/>
    <property type="molecule type" value="Genomic_DNA"/>
</dbReference>
<evidence type="ECO:0000313" key="3">
    <source>
        <dbReference type="Proteomes" id="UP000031443"/>
    </source>
</evidence>
<reference evidence="3" key="1">
    <citation type="journal article" date="2013" name="Nat. Genet.">
        <title>The draft genomes of soft-shell turtle and green sea turtle yield insights into the development and evolution of the turtle-specific body plan.</title>
        <authorList>
            <person name="Wang Z."/>
            <person name="Pascual-Anaya J."/>
            <person name="Zadissa A."/>
            <person name="Li W."/>
            <person name="Niimura Y."/>
            <person name="Huang Z."/>
            <person name="Li C."/>
            <person name="White S."/>
            <person name="Xiong Z."/>
            <person name="Fang D."/>
            <person name="Wang B."/>
            <person name="Ming Y."/>
            <person name="Chen Y."/>
            <person name="Zheng Y."/>
            <person name="Kuraku S."/>
            <person name="Pignatelli M."/>
            <person name="Herrero J."/>
            <person name="Beal K."/>
            <person name="Nozawa M."/>
            <person name="Li Q."/>
            <person name="Wang J."/>
            <person name="Zhang H."/>
            <person name="Yu L."/>
            <person name="Shigenobu S."/>
            <person name="Wang J."/>
            <person name="Liu J."/>
            <person name="Flicek P."/>
            <person name="Searle S."/>
            <person name="Wang J."/>
            <person name="Kuratani S."/>
            <person name="Yin Y."/>
            <person name="Aken B."/>
            <person name="Zhang G."/>
            <person name="Irie N."/>
        </authorList>
    </citation>
    <scope>NUCLEOTIDE SEQUENCE [LARGE SCALE GENOMIC DNA]</scope>
</reference>
<sequence>MGDSKVIKQESSSTRFYGMISGAPVTILESNQYDFCIPMTWFVRASDLGVSSPMQQSKDIETGWELDGGRGDAAYSNQGQEEGELSSDLSGGIEVGVHSLVHWALGRVDCTPVLLQEGTVPCITQPRLVAQRTSNSLAKLLSAAAE</sequence>
<proteinExistence type="predicted"/>
<evidence type="ECO:0000256" key="1">
    <source>
        <dbReference type="SAM" id="MobiDB-lite"/>
    </source>
</evidence>
<dbReference type="Proteomes" id="UP000031443">
    <property type="component" value="Unassembled WGS sequence"/>
</dbReference>
<evidence type="ECO:0000313" key="2">
    <source>
        <dbReference type="EMBL" id="EMP34874.1"/>
    </source>
</evidence>
<name>M7BCI5_CHEMY</name>
<organism evidence="2 3">
    <name type="scientific">Chelonia mydas</name>
    <name type="common">Green sea-turtle</name>
    <name type="synonym">Chelonia agassizi</name>
    <dbReference type="NCBI Taxonomy" id="8469"/>
    <lineage>
        <taxon>Eukaryota</taxon>
        <taxon>Metazoa</taxon>
        <taxon>Chordata</taxon>
        <taxon>Craniata</taxon>
        <taxon>Vertebrata</taxon>
        <taxon>Euteleostomi</taxon>
        <taxon>Archelosauria</taxon>
        <taxon>Testudinata</taxon>
        <taxon>Testudines</taxon>
        <taxon>Cryptodira</taxon>
        <taxon>Durocryptodira</taxon>
        <taxon>Americhelydia</taxon>
        <taxon>Chelonioidea</taxon>
        <taxon>Cheloniidae</taxon>
        <taxon>Chelonia</taxon>
    </lineage>
</organism>
<gene>
    <name evidence="2" type="ORF">UY3_07908</name>
</gene>
<accession>M7BCI5</accession>
<protein>
    <submittedName>
        <fullName evidence="2">Uncharacterized protein</fullName>
    </submittedName>
</protein>
<feature type="region of interest" description="Disordered" evidence="1">
    <location>
        <begin position="54"/>
        <end position="88"/>
    </location>
</feature>